<evidence type="ECO:0000313" key="15">
    <source>
        <dbReference type="Proteomes" id="UP000008457"/>
    </source>
</evidence>
<feature type="transmembrane region" description="Helical" evidence="13">
    <location>
        <begin position="74"/>
        <end position="97"/>
    </location>
</feature>
<evidence type="ECO:0000256" key="13">
    <source>
        <dbReference type="SAM" id="Phobius"/>
    </source>
</evidence>
<keyword evidence="15" id="KW-1185">Reference proteome</keyword>
<comment type="similarity">
    <text evidence="3">Belongs to the multi antimicrobial extrusion (MATE) (TC 2.A.66.1) family.</text>
</comment>
<feature type="transmembrane region" description="Helical" evidence="13">
    <location>
        <begin position="380"/>
        <end position="399"/>
    </location>
</feature>
<dbReference type="GO" id="GO:0015297">
    <property type="term" value="F:antiporter activity"/>
    <property type="evidence" value="ECO:0007669"/>
    <property type="project" value="UniProtKB-KW"/>
</dbReference>
<dbReference type="Proteomes" id="UP000008457">
    <property type="component" value="Chromosome"/>
</dbReference>
<evidence type="ECO:0000313" key="14">
    <source>
        <dbReference type="EMBL" id="AEE95377.1"/>
    </source>
</evidence>
<accession>F3ZW03</accession>
<feature type="transmembrane region" description="Helical" evidence="13">
    <location>
        <begin position="160"/>
        <end position="181"/>
    </location>
</feature>
<dbReference type="InterPro" id="IPR050222">
    <property type="entry name" value="MATE_MdtK"/>
</dbReference>
<organism evidence="14 15">
    <name type="scientific">Mahella australiensis (strain DSM 15567 / CIP 107919 / 50-1 BON)</name>
    <dbReference type="NCBI Taxonomy" id="697281"/>
    <lineage>
        <taxon>Bacteria</taxon>
        <taxon>Bacillati</taxon>
        <taxon>Bacillota</taxon>
        <taxon>Clostridia</taxon>
        <taxon>Thermoanaerobacterales</taxon>
        <taxon>Thermoanaerobacterales Family IV. Incertae Sedis</taxon>
        <taxon>Mahella</taxon>
    </lineage>
</organism>
<keyword evidence="7" id="KW-1003">Cell membrane</keyword>
<evidence type="ECO:0000256" key="5">
    <source>
        <dbReference type="ARBA" id="ARBA00022448"/>
    </source>
</evidence>
<name>F3ZW03_MAHA5</name>
<dbReference type="EMBL" id="CP002360">
    <property type="protein sequence ID" value="AEE95377.1"/>
    <property type="molecule type" value="Genomic_DNA"/>
</dbReference>
<dbReference type="GO" id="GO:0042910">
    <property type="term" value="F:xenobiotic transmembrane transporter activity"/>
    <property type="evidence" value="ECO:0007669"/>
    <property type="project" value="InterPro"/>
</dbReference>
<dbReference type="CDD" id="cd13137">
    <property type="entry name" value="MATE_NorM_like"/>
    <property type="match status" value="1"/>
</dbReference>
<sequence>MYSYKKSSLFSTVYITILLHAKLTQCIFKHIISLIDKFSVYIPNEREIALKLAASKDGHGDEDRQRSNELLKEALQITWPAFIELVMSTLFGMVDMIMVGQVSPSAIAAVGLTNQPFMLLIAVFAALNVGTTTLVAWNIGARDLKKARIVTRQSLTVGTTLGIVISIIGLFSARYIIIFMGAKSDTIGPATQYFQIISAGLVFQVITMAVTSALRGAGETRIPMLYNVGANLFNVFGNYVLIYGKLGFPALGVTGAAISTDVARILACLAGLYILFFSRKTKLALTVKGDYRPDFDTIKQVFKIGIPAAAEQFVLQSGLILFARTVSGLGTATYAAHQIGLNINGLTFSPSQAFGVAATTMVGQSLGANDIKKANECANLIHKMGMAVACFVGLMFILFSHPIARLYTNDLAVAAMAGTVLKIMALAQPGQSTQLVLAGALRGAGDTMYPLYASALGIWVFRVVMAYIFVNIFGWGLIGAWVAMVLDQYTRSAIVYMRYRSGKWKYIKSRVDME</sequence>
<dbReference type="KEGG" id="mas:Mahau_0154"/>
<proteinExistence type="inferred from homology"/>
<evidence type="ECO:0000256" key="12">
    <source>
        <dbReference type="ARBA" id="ARBA00031636"/>
    </source>
</evidence>
<dbReference type="eggNOG" id="COG0534">
    <property type="taxonomic scope" value="Bacteria"/>
</dbReference>
<dbReference type="GO" id="GO:0006811">
    <property type="term" value="P:monoatomic ion transport"/>
    <property type="evidence" value="ECO:0007669"/>
    <property type="project" value="UniProtKB-KW"/>
</dbReference>
<evidence type="ECO:0000256" key="3">
    <source>
        <dbReference type="ARBA" id="ARBA00010199"/>
    </source>
</evidence>
<evidence type="ECO:0000256" key="8">
    <source>
        <dbReference type="ARBA" id="ARBA00022692"/>
    </source>
</evidence>
<dbReference type="InterPro" id="IPR048279">
    <property type="entry name" value="MdtK-like"/>
</dbReference>
<feature type="transmembrane region" description="Helical" evidence="13">
    <location>
        <begin position="117"/>
        <end position="139"/>
    </location>
</feature>
<evidence type="ECO:0000256" key="11">
    <source>
        <dbReference type="ARBA" id="ARBA00023136"/>
    </source>
</evidence>
<evidence type="ECO:0000256" key="6">
    <source>
        <dbReference type="ARBA" id="ARBA00022449"/>
    </source>
</evidence>
<evidence type="ECO:0000256" key="7">
    <source>
        <dbReference type="ARBA" id="ARBA00022475"/>
    </source>
</evidence>
<gene>
    <name evidence="14" type="ordered locus">Mahau_0154</name>
</gene>
<dbReference type="PIRSF" id="PIRSF006603">
    <property type="entry name" value="DinF"/>
    <property type="match status" value="1"/>
</dbReference>
<dbReference type="InterPro" id="IPR002528">
    <property type="entry name" value="MATE_fam"/>
</dbReference>
<evidence type="ECO:0000256" key="1">
    <source>
        <dbReference type="ARBA" id="ARBA00003408"/>
    </source>
</evidence>
<keyword evidence="8 13" id="KW-0812">Transmembrane</keyword>
<reference evidence="14 15" key="2">
    <citation type="journal article" date="2011" name="Stand. Genomic Sci.">
        <title>Complete genome sequence of Mahella australiensis type strain (50-1 BON).</title>
        <authorList>
            <person name="Sikorski J."/>
            <person name="Teshima H."/>
            <person name="Nolan M."/>
            <person name="Lucas S."/>
            <person name="Hammon N."/>
            <person name="Deshpande S."/>
            <person name="Cheng J.F."/>
            <person name="Pitluck S."/>
            <person name="Liolios K."/>
            <person name="Pagani I."/>
            <person name="Ivanova N."/>
            <person name="Huntemann M."/>
            <person name="Mavromatis K."/>
            <person name="Ovchinikova G."/>
            <person name="Pati A."/>
            <person name="Tapia R."/>
            <person name="Han C."/>
            <person name="Goodwin L."/>
            <person name="Chen A."/>
            <person name="Palaniappan K."/>
            <person name="Land M."/>
            <person name="Hauser L."/>
            <person name="Ngatchou-Djao O.D."/>
            <person name="Rohde M."/>
            <person name="Pukall R."/>
            <person name="Spring S."/>
            <person name="Abt B."/>
            <person name="Goker M."/>
            <person name="Detter J.C."/>
            <person name="Woyke T."/>
            <person name="Bristow J."/>
            <person name="Markowitz V."/>
            <person name="Hugenholtz P."/>
            <person name="Eisen J.A."/>
            <person name="Kyrpides N.C."/>
            <person name="Klenk H.P."/>
            <person name="Lapidus A."/>
        </authorList>
    </citation>
    <scope>NUCLEOTIDE SEQUENCE [LARGE SCALE GENOMIC DNA]</scope>
    <source>
        <strain evidence="15">DSM 15567 / CIP 107919 / 50-1 BON</strain>
    </source>
</reference>
<dbReference type="Pfam" id="PF01554">
    <property type="entry name" value="MatE"/>
    <property type="match status" value="2"/>
</dbReference>
<evidence type="ECO:0000256" key="9">
    <source>
        <dbReference type="ARBA" id="ARBA00022989"/>
    </source>
</evidence>
<keyword evidence="5" id="KW-0813">Transport</keyword>
<protein>
    <recommendedName>
        <fullName evidence="4">Probable multidrug resistance protein NorM</fullName>
    </recommendedName>
    <alternativeName>
        <fullName evidence="12">Multidrug-efflux transporter</fullName>
    </alternativeName>
</protein>
<dbReference type="HOGENOM" id="CLU_012893_5_3_9"/>
<dbReference type="NCBIfam" id="TIGR00797">
    <property type="entry name" value="matE"/>
    <property type="match status" value="1"/>
</dbReference>
<dbReference type="GO" id="GO:0005886">
    <property type="term" value="C:plasma membrane"/>
    <property type="evidence" value="ECO:0007669"/>
    <property type="project" value="UniProtKB-SubCell"/>
</dbReference>
<evidence type="ECO:0000256" key="2">
    <source>
        <dbReference type="ARBA" id="ARBA00004651"/>
    </source>
</evidence>
<dbReference type="PANTHER" id="PTHR43298:SF2">
    <property type="entry name" value="FMN_FAD EXPORTER YEEO-RELATED"/>
    <property type="match status" value="1"/>
</dbReference>
<keyword evidence="10" id="KW-0406">Ion transport</keyword>
<comment type="function">
    <text evidence="1">Multidrug efflux pump.</text>
</comment>
<comment type="subcellular location">
    <subcellularLocation>
        <location evidence="2">Cell membrane</location>
        <topology evidence="2">Multi-pass membrane protein</topology>
    </subcellularLocation>
</comment>
<keyword evidence="11 13" id="KW-0472">Membrane</keyword>
<reference evidence="15" key="1">
    <citation type="submission" date="2010-11" db="EMBL/GenBank/DDBJ databases">
        <title>The complete genome of Mahella australiensis DSM 15567.</title>
        <authorList>
            <consortium name="US DOE Joint Genome Institute (JGI-PGF)"/>
            <person name="Lucas S."/>
            <person name="Copeland A."/>
            <person name="Lapidus A."/>
            <person name="Bruce D."/>
            <person name="Goodwin L."/>
            <person name="Pitluck S."/>
            <person name="Kyrpides N."/>
            <person name="Mavromatis K."/>
            <person name="Pagani I."/>
            <person name="Ivanova N."/>
            <person name="Teshima H."/>
            <person name="Brettin T."/>
            <person name="Detter J.C."/>
            <person name="Han C."/>
            <person name="Tapia R."/>
            <person name="Land M."/>
            <person name="Hauser L."/>
            <person name="Markowitz V."/>
            <person name="Cheng J.-F."/>
            <person name="Hugenholtz P."/>
            <person name="Woyke T."/>
            <person name="Wu D."/>
            <person name="Spring S."/>
            <person name="Pukall R."/>
            <person name="Steenblock K."/>
            <person name="Schneider S."/>
            <person name="Klenk H.-P."/>
            <person name="Eisen J.A."/>
        </authorList>
    </citation>
    <scope>NUCLEOTIDE SEQUENCE [LARGE SCALE GENOMIC DNA]</scope>
    <source>
        <strain evidence="15">DSM 15567 / CIP 107919 / 50-1 BON</strain>
    </source>
</reference>
<evidence type="ECO:0000256" key="4">
    <source>
        <dbReference type="ARBA" id="ARBA00020268"/>
    </source>
</evidence>
<dbReference type="AlphaFoldDB" id="F3ZW03"/>
<keyword evidence="6" id="KW-0050">Antiport</keyword>
<feature type="transmembrane region" description="Helical" evidence="13">
    <location>
        <begin position="250"/>
        <end position="276"/>
    </location>
</feature>
<dbReference type="STRING" id="697281.Mahau_0154"/>
<evidence type="ECO:0000256" key="10">
    <source>
        <dbReference type="ARBA" id="ARBA00023065"/>
    </source>
</evidence>
<dbReference type="PANTHER" id="PTHR43298">
    <property type="entry name" value="MULTIDRUG RESISTANCE PROTEIN NORM-RELATED"/>
    <property type="match status" value="1"/>
</dbReference>
<dbReference type="OrthoDB" id="9776324at2"/>
<keyword evidence="9 13" id="KW-1133">Transmembrane helix</keyword>
<feature type="transmembrane region" description="Helical" evidence="13">
    <location>
        <begin position="193"/>
        <end position="213"/>
    </location>
</feature>